<organism evidence="1 2">
    <name type="scientific">Funneliformis caledonium</name>
    <dbReference type="NCBI Taxonomy" id="1117310"/>
    <lineage>
        <taxon>Eukaryota</taxon>
        <taxon>Fungi</taxon>
        <taxon>Fungi incertae sedis</taxon>
        <taxon>Mucoromycota</taxon>
        <taxon>Glomeromycotina</taxon>
        <taxon>Glomeromycetes</taxon>
        <taxon>Glomerales</taxon>
        <taxon>Glomeraceae</taxon>
        <taxon>Funneliformis</taxon>
    </lineage>
</organism>
<dbReference type="EMBL" id="CAJVPQ010029922">
    <property type="protein sequence ID" value="CAG8775846.1"/>
    <property type="molecule type" value="Genomic_DNA"/>
</dbReference>
<feature type="non-terminal residue" evidence="1">
    <location>
        <position position="45"/>
    </location>
</feature>
<comment type="caution">
    <text evidence="1">The sequence shown here is derived from an EMBL/GenBank/DDBJ whole genome shotgun (WGS) entry which is preliminary data.</text>
</comment>
<evidence type="ECO:0000313" key="1">
    <source>
        <dbReference type="EMBL" id="CAG8775846.1"/>
    </source>
</evidence>
<keyword evidence="2" id="KW-1185">Reference proteome</keyword>
<proteinExistence type="predicted"/>
<name>A0A9N9JDU1_9GLOM</name>
<evidence type="ECO:0000313" key="2">
    <source>
        <dbReference type="Proteomes" id="UP000789570"/>
    </source>
</evidence>
<sequence length="45" mass="5418">RIIEKRFCNCIGYEGFKKRLSEYTNFELKLVYRKATNRGNYGIPK</sequence>
<protein>
    <submittedName>
        <fullName evidence="1">938_t:CDS:1</fullName>
    </submittedName>
</protein>
<dbReference type="Proteomes" id="UP000789570">
    <property type="component" value="Unassembled WGS sequence"/>
</dbReference>
<feature type="non-terminal residue" evidence="1">
    <location>
        <position position="1"/>
    </location>
</feature>
<reference evidence="1" key="1">
    <citation type="submission" date="2021-06" db="EMBL/GenBank/DDBJ databases">
        <authorList>
            <person name="Kallberg Y."/>
            <person name="Tangrot J."/>
            <person name="Rosling A."/>
        </authorList>
    </citation>
    <scope>NUCLEOTIDE SEQUENCE</scope>
    <source>
        <strain evidence="1">UK204</strain>
    </source>
</reference>
<accession>A0A9N9JDU1</accession>
<dbReference type="AlphaFoldDB" id="A0A9N9JDU1"/>
<gene>
    <name evidence="1" type="ORF">FCALED_LOCUS17822</name>
</gene>